<protein>
    <submittedName>
        <fullName evidence="4">Flavodoxin</fullName>
    </submittedName>
</protein>
<accession>A0A9D1UB31</accession>
<dbReference type="EMBL" id="DXGH01000024">
    <property type="protein sequence ID" value="HIW80713.1"/>
    <property type="molecule type" value="Genomic_DNA"/>
</dbReference>
<dbReference type="NCBIfam" id="NF005389">
    <property type="entry name" value="PRK06934.1"/>
    <property type="match status" value="1"/>
</dbReference>
<evidence type="ECO:0000313" key="4">
    <source>
        <dbReference type="EMBL" id="HIW80713.1"/>
    </source>
</evidence>
<evidence type="ECO:0000313" key="5">
    <source>
        <dbReference type="Proteomes" id="UP000824265"/>
    </source>
</evidence>
<dbReference type="GO" id="GO:0008236">
    <property type="term" value="F:serine-type peptidase activity"/>
    <property type="evidence" value="ECO:0007669"/>
    <property type="project" value="InterPro"/>
</dbReference>
<dbReference type="Gene3D" id="3.40.50.1820">
    <property type="entry name" value="alpha/beta hydrolase"/>
    <property type="match status" value="1"/>
</dbReference>
<dbReference type="Pfam" id="PF00326">
    <property type="entry name" value="Peptidase_S9"/>
    <property type="match status" value="1"/>
</dbReference>
<gene>
    <name evidence="4" type="ORF">H9742_04155</name>
</gene>
<evidence type="ECO:0000256" key="1">
    <source>
        <dbReference type="SAM" id="SignalP"/>
    </source>
</evidence>
<dbReference type="SUPFAM" id="SSF53474">
    <property type="entry name" value="alpha/beta-Hydrolases"/>
    <property type="match status" value="1"/>
</dbReference>
<comment type="caution">
    <text evidence="4">The sequence shown here is derived from an EMBL/GenBank/DDBJ whole genome shotgun (WGS) entry which is preliminary data.</text>
</comment>
<dbReference type="Proteomes" id="UP000824265">
    <property type="component" value="Unassembled WGS sequence"/>
</dbReference>
<dbReference type="Gene3D" id="3.40.50.360">
    <property type="match status" value="1"/>
</dbReference>
<dbReference type="SUPFAM" id="SSF52218">
    <property type="entry name" value="Flavoproteins"/>
    <property type="match status" value="1"/>
</dbReference>
<dbReference type="AlphaFoldDB" id="A0A9D1UB31"/>
<dbReference type="GO" id="GO:0016651">
    <property type="term" value="F:oxidoreductase activity, acting on NAD(P)H"/>
    <property type="evidence" value="ECO:0007669"/>
    <property type="project" value="UniProtKB-ARBA"/>
</dbReference>
<dbReference type="InterPro" id="IPR029058">
    <property type="entry name" value="AB_hydrolase_fold"/>
</dbReference>
<name>A0A9D1UB31_9FIRM</name>
<proteinExistence type="predicted"/>
<evidence type="ECO:0000259" key="2">
    <source>
        <dbReference type="Pfam" id="PF00326"/>
    </source>
</evidence>
<dbReference type="InterPro" id="IPR029039">
    <property type="entry name" value="Flavoprotein-like_sf"/>
</dbReference>
<dbReference type="PROSITE" id="PS51257">
    <property type="entry name" value="PROKAR_LIPOPROTEIN"/>
    <property type="match status" value="1"/>
</dbReference>
<dbReference type="GO" id="GO:0006508">
    <property type="term" value="P:proteolysis"/>
    <property type="evidence" value="ECO:0007669"/>
    <property type="project" value="InterPro"/>
</dbReference>
<reference evidence="4" key="1">
    <citation type="journal article" date="2021" name="PeerJ">
        <title>Extensive microbial diversity within the chicken gut microbiome revealed by metagenomics and culture.</title>
        <authorList>
            <person name="Gilroy R."/>
            <person name="Ravi A."/>
            <person name="Getino M."/>
            <person name="Pursley I."/>
            <person name="Horton D.L."/>
            <person name="Alikhan N.F."/>
            <person name="Baker D."/>
            <person name="Gharbi K."/>
            <person name="Hall N."/>
            <person name="Watson M."/>
            <person name="Adriaenssens E.M."/>
            <person name="Foster-Nyarko E."/>
            <person name="Jarju S."/>
            <person name="Secka A."/>
            <person name="Antonio M."/>
            <person name="Oren A."/>
            <person name="Chaudhuri R.R."/>
            <person name="La Ragione R."/>
            <person name="Hildebrand F."/>
            <person name="Pallen M.J."/>
        </authorList>
    </citation>
    <scope>NUCLEOTIDE SEQUENCE</scope>
    <source>
        <strain evidence="4">CHK195-6426</strain>
    </source>
</reference>
<dbReference type="InterPro" id="IPR001375">
    <property type="entry name" value="Peptidase_S9_cat"/>
</dbReference>
<feature type="signal peptide" evidence="1">
    <location>
        <begin position="1"/>
        <end position="22"/>
    </location>
</feature>
<sequence length="448" mass="49442">MKFYQKKTLGILLSAALSLSLAACGNSAPGDSSILIAYFTAAENSGVDAVASASYSTIDGEAVGRVRAVADMIQANTGGDLFSIQTSVIYPADGGELIDYAAIEQDENARPELTTHIENLEQYDTVFIGYPNWWADLPMAVYSFFDEYDFSGKTIIPFNVHNGSRFSRTIQTIEELEPDAAVIEDGFTVNERDVPDAAEDVAAWLEELGYGLQTGLVTNQILDGAEGEIHYSYYLPDGYSESREYPLMMAMPGYDMMWFGEDSAGSNVGWRGFLCWTELDEDMIVVSAQLTDWGEKSARQALELTEYFVENFSVDSSRVYAAGYSAGGETMSQAVSMRPDLYAAYLHGASQWDGDFVSVPEEGTAVYIFMAENDEYYGSERARDAYEGLYEAYESLGWTPEEIDGVLQVEIPDNAYFHQRGITGNYHGGGNVLFEDSSILSWIVSHHK</sequence>
<dbReference type="GO" id="GO:0010181">
    <property type="term" value="F:FMN binding"/>
    <property type="evidence" value="ECO:0007669"/>
    <property type="project" value="InterPro"/>
</dbReference>
<organism evidence="4 5">
    <name type="scientific">Candidatus Acetatifactor stercoripullorum</name>
    <dbReference type="NCBI Taxonomy" id="2838414"/>
    <lineage>
        <taxon>Bacteria</taxon>
        <taxon>Bacillati</taxon>
        <taxon>Bacillota</taxon>
        <taxon>Clostridia</taxon>
        <taxon>Lachnospirales</taxon>
        <taxon>Lachnospiraceae</taxon>
        <taxon>Acetatifactor</taxon>
    </lineage>
</organism>
<dbReference type="PANTHER" id="PTHR39201:SF1">
    <property type="entry name" value="FLAVODOXIN-LIKE DOMAIN-CONTAINING PROTEIN"/>
    <property type="match status" value="1"/>
</dbReference>
<feature type="domain" description="Peptidase S9 prolyl oligopeptidase catalytic" evidence="2">
    <location>
        <begin position="291"/>
        <end position="352"/>
    </location>
</feature>
<dbReference type="PANTHER" id="PTHR39201">
    <property type="entry name" value="EXPORTED PROTEIN-RELATED"/>
    <property type="match status" value="1"/>
</dbReference>
<dbReference type="InterPro" id="IPR008254">
    <property type="entry name" value="Flavodoxin/NO_synth"/>
</dbReference>
<evidence type="ECO:0000259" key="3">
    <source>
        <dbReference type="Pfam" id="PF12682"/>
    </source>
</evidence>
<dbReference type="Pfam" id="PF12682">
    <property type="entry name" value="Flavodoxin_4"/>
    <property type="match status" value="1"/>
</dbReference>
<reference evidence="4" key="2">
    <citation type="submission" date="2021-04" db="EMBL/GenBank/DDBJ databases">
        <authorList>
            <person name="Gilroy R."/>
        </authorList>
    </citation>
    <scope>NUCLEOTIDE SEQUENCE</scope>
    <source>
        <strain evidence="4">CHK195-6426</strain>
    </source>
</reference>
<keyword evidence="1" id="KW-0732">Signal</keyword>
<feature type="domain" description="Flavodoxin-like" evidence="3">
    <location>
        <begin position="62"/>
        <end position="207"/>
    </location>
</feature>
<feature type="chain" id="PRO_5038954621" evidence="1">
    <location>
        <begin position="23"/>
        <end position="448"/>
    </location>
</feature>